<keyword evidence="2" id="KW-1003">Cell membrane</keyword>
<feature type="transmembrane region" description="Helical" evidence="6">
    <location>
        <begin position="112"/>
        <end position="133"/>
    </location>
</feature>
<comment type="caution">
    <text evidence="7">The sequence shown here is derived from an EMBL/GenBank/DDBJ whole genome shotgun (WGS) entry which is preliminary data.</text>
</comment>
<feature type="transmembrane region" description="Helical" evidence="6">
    <location>
        <begin position="12"/>
        <end position="35"/>
    </location>
</feature>
<evidence type="ECO:0000313" key="7">
    <source>
        <dbReference type="EMBL" id="OGH93257.1"/>
    </source>
</evidence>
<evidence type="ECO:0000256" key="3">
    <source>
        <dbReference type="ARBA" id="ARBA00022692"/>
    </source>
</evidence>
<keyword evidence="5 6" id="KW-0472">Membrane</keyword>
<dbReference type="GO" id="GO:0005886">
    <property type="term" value="C:plasma membrane"/>
    <property type="evidence" value="ECO:0007669"/>
    <property type="project" value="UniProtKB-SubCell"/>
</dbReference>
<dbReference type="Proteomes" id="UP000176634">
    <property type="component" value="Unassembled WGS sequence"/>
</dbReference>
<feature type="transmembrane region" description="Helical" evidence="6">
    <location>
        <begin position="77"/>
        <end position="100"/>
    </location>
</feature>
<comment type="subcellular location">
    <subcellularLocation>
        <location evidence="1">Cell membrane</location>
        <topology evidence="1">Multi-pass membrane protein</topology>
    </subcellularLocation>
</comment>
<evidence type="ECO:0000256" key="6">
    <source>
        <dbReference type="SAM" id="Phobius"/>
    </source>
</evidence>
<feature type="transmembrane region" description="Helical" evidence="6">
    <location>
        <begin position="168"/>
        <end position="188"/>
    </location>
</feature>
<keyword evidence="3 6" id="KW-0812">Transmembrane</keyword>
<sequence length="483" mass="54175">MSYTVAQNTSFLTIASVLQKVISFFYFIFVARIVGVENTGVYFFAISFTTIFTVVADFGMGPVLTREASRFPDRTESYFNTVFWSKILFGLCAYLLVVLFANILKYPETTKLLIYISGITMFFDTLATAFNSIFRAKKNLIYESIGVIISQFTTLVIGTFALLNHWPLVWLILAYTIPSFFNLLYISGFLKKVYGVGVRFVWNSSVFKIFFITALPFALAGIIGRLYSYSDSLLMSKILTAKELGWWSVPYKITFAFQFIPVALSASVYPVFSSLFLTDKMAVGALFEKSWRYLFAIIFPVSFGLIAVAEPVIKRVFGAEYIPSIIPLRILLISLIFGFLSFITGALLNAINKQKTQTSLMALALTVSIVLNLILLPVLKITGAAISALVSNFILCMVGFYLSTKQVNINLKNIIKYLNQTLWPALIMGAVVYGLSFKIHYLVTIVIGGVIYLGLLYYNKVIDKAMVLSIIEKVRMKKTQPTV</sequence>
<dbReference type="STRING" id="1798705.A2563_01470"/>
<dbReference type="Pfam" id="PF01943">
    <property type="entry name" value="Polysacc_synt"/>
    <property type="match status" value="1"/>
</dbReference>
<feature type="transmembrane region" description="Helical" evidence="6">
    <location>
        <begin position="249"/>
        <end position="272"/>
    </location>
</feature>
<evidence type="ECO:0000256" key="4">
    <source>
        <dbReference type="ARBA" id="ARBA00022989"/>
    </source>
</evidence>
<protein>
    <submittedName>
        <fullName evidence="7">Uncharacterized protein</fullName>
    </submittedName>
</protein>
<evidence type="ECO:0000256" key="2">
    <source>
        <dbReference type="ARBA" id="ARBA00022475"/>
    </source>
</evidence>
<dbReference type="AlphaFoldDB" id="A0A1F6PAQ2"/>
<name>A0A1F6PAQ2_9BACT</name>
<feature type="transmembrane region" description="Helical" evidence="6">
    <location>
        <begin position="360"/>
        <end position="378"/>
    </location>
</feature>
<feature type="transmembrane region" description="Helical" evidence="6">
    <location>
        <begin position="325"/>
        <end position="348"/>
    </location>
</feature>
<keyword evidence="4 6" id="KW-1133">Transmembrane helix</keyword>
<accession>A0A1F6PAQ2</accession>
<evidence type="ECO:0000256" key="1">
    <source>
        <dbReference type="ARBA" id="ARBA00004651"/>
    </source>
</evidence>
<dbReference type="CDD" id="cd13128">
    <property type="entry name" value="MATE_Wzx_like"/>
    <property type="match status" value="1"/>
</dbReference>
<evidence type="ECO:0000256" key="5">
    <source>
        <dbReference type="ARBA" id="ARBA00023136"/>
    </source>
</evidence>
<feature type="transmembrane region" description="Helical" evidence="6">
    <location>
        <begin position="384"/>
        <end position="402"/>
    </location>
</feature>
<feature type="transmembrane region" description="Helical" evidence="6">
    <location>
        <begin position="209"/>
        <end position="229"/>
    </location>
</feature>
<dbReference type="PANTHER" id="PTHR30250">
    <property type="entry name" value="PST FAMILY PREDICTED COLANIC ACID TRANSPORTER"/>
    <property type="match status" value="1"/>
</dbReference>
<feature type="transmembrane region" description="Helical" evidence="6">
    <location>
        <begin position="414"/>
        <end position="433"/>
    </location>
</feature>
<feature type="transmembrane region" description="Helical" evidence="6">
    <location>
        <begin position="41"/>
        <end position="65"/>
    </location>
</feature>
<dbReference type="InterPro" id="IPR050833">
    <property type="entry name" value="Poly_Biosynth_Transport"/>
</dbReference>
<dbReference type="PANTHER" id="PTHR30250:SF11">
    <property type="entry name" value="O-ANTIGEN TRANSPORTER-RELATED"/>
    <property type="match status" value="1"/>
</dbReference>
<dbReference type="EMBL" id="MFRA01000001">
    <property type="protein sequence ID" value="OGH93257.1"/>
    <property type="molecule type" value="Genomic_DNA"/>
</dbReference>
<reference evidence="7 8" key="1">
    <citation type="journal article" date="2016" name="Nat. Commun.">
        <title>Thousands of microbial genomes shed light on interconnected biogeochemical processes in an aquifer system.</title>
        <authorList>
            <person name="Anantharaman K."/>
            <person name="Brown C.T."/>
            <person name="Hug L.A."/>
            <person name="Sharon I."/>
            <person name="Castelle C.J."/>
            <person name="Probst A.J."/>
            <person name="Thomas B.C."/>
            <person name="Singh A."/>
            <person name="Wilkins M.J."/>
            <person name="Karaoz U."/>
            <person name="Brodie E.L."/>
            <person name="Williams K.H."/>
            <person name="Hubbard S.S."/>
            <person name="Banfield J.F."/>
        </authorList>
    </citation>
    <scope>NUCLEOTIDE SEQUENCE [LARGE SCALE GENOMIC DNA]</scope>
</reference>
<feature type="transmembrane region" description="Helical" evidence="6">
    <location>
        <begin position="439"/>
        <end position="458"/>
    </location>
</feature>
<proteinExistence type="predicted"/>
<gene>
    <name evidence="7" type="ORF">A2563_01470</name>
</gene>
<dbReference type="InterPro" id="IPR002797">
    <property type="entry name" value="Polysacc_synth"/>
</dbReference>
<feature type="transmembrane region" description="Helical" evidence="6">
    <location>
        <begin position="140"/>
        <end position="162"/>
    </location>
</feature>
<feature type="transmembrane region" description="Helical" evidence="6">
    <location>
        <begin position="293"/>
        <end position="313"/>
    </location>
</feature>
<organism evidence="7 8">
    <name type="scientific">Candidatus Magasanikbacteria bacterium RIFOXYD1_FULL_40_23</name>
    <dbReference type="NCBI Taxonomy" id="1798705"/>
    <lineage>
        <taxon>Bacteria</taxon>
        <taxon>Candidatus Magasanikiibacteriota</taxon>
    </lineage>
</organism>
<evidence type="ECO:0000313" key="8">
    <source>
        <dbReference type="Proteomes" id="UP000176634"/>
    </source>
</evidence>